<dbReference type="Gene3D" id="3.40.50.2300">
    <property type="match status" value="1"/>
</dbReference>
<dbReference type="PANTHER" id="PTHR30185:SF13">
    <property type="entry name" value="LICABCH OPERON REGULATOR-RELATED"/>
    <property type="match status" value="1"/>
</dbReference>
<dbReference type="Gene3D" id="1.10.1790.10">
    <property type="entry name" value="PRD domain"/>
    <property type="match status" value="1"/>
</dbReference>
<dbReference type="EMBL" id="CP047418">
    <property type="protein sequence ID" value="QLL78606.1"/>
    <property type="molecule type" value="Genomic_DNA"/>
</dbReference>
<evidence type="ECO:0000256" key="1">
    <source>
        <dbReference type="ARBA" id="ARBA00022737"/>
    </source>
</evidence>
<feature type="domain" description="PRD" evidence="4">
    <location>
        <begin position="281"/>
        <end position="385"/>
    </location>
</feature>
<gene>
    <name evidence="5" type="ORF">GTO87_08420</name>
</gene>
<dbReference type="CDD" id="cd05568">
    <property type="entry name" value="PTS_IIB_bgl_like"/>
    <property type="match status" value="1"/>
</dbReference>
<dbReference type="PROSITE" id="PS51372">
    <property type="entry name" value="PRD_2"/>
    <property type="match status" value="1"/>
</dbReference>
<dbReference type="Pfam" id="PF00874">
    <property type="entry name" value="PRD"/>
    <property type="match status" value="1"/>
</dbReference>
<dbReference type="InterPro" id="IPR011608">
    <property type="entry name" value="PRD"/>
</dbReference>
<sequence>MAPRNSTQIITNKIVTLILAKKVVHYSDIEEYTGKSRNTILKYLNIVEERVNKLGIKLVRKRNKGIYFEGDVSQLLKNEEFGNVKKYDGDLLFYLLKRKEPILLDDLADKFYIGRSTLVRRLENYRQTLGLKIQSSRKGIWIDVNSEEVKEFIVKLVVNDMQKTVVEENGRLVLTYELADEIQKYIDMEIFANVQEIIDDLIDENNLKVRQHDLDALIARTTLAIQLAQDDKEFPTVAGSQNLAKQYVTQIEQQYQVRLSANDYAYIEKVFQVIMDYQIDSPKVKNADTDAQLEQTLRDVIDSYDETLIKNLKLHMKPLFNKKQFQIAIDNPYKEKIKGEYPIAMDKAIRLSNELTKQYDVQFNEDEVCYLALHFEAYLRRKKRVEASDDKLRAWIVCSTGYGSAVLLKEQIEYLYSSQIKVLQTFSLEELVNTKDLNVDLIISTVPIKAKGVTVVRVPPLLSNDNKMLLDKIISSRKSDMYRDNVFLKLIRKNAIIISNHESMDQHDALKEIVAKLADEGYVKPEILASSLEREELSSTSIDNFAIPHGDIKNVNVPVIGVLINKNGITWKENRVKVVFFIAINEQFDGEMAKMYRYFYKILKDPRKIDELAYSQTAEDFIEKIQDMYK</sequence>
<keyword evidence="1" id="KW-0677">Repeat</keyword>
<reference evidence="5 6" key="1">
    <citation type="submission" date="2020-01" db="EMBL/GenBank/DDBJ databases">
        <title>Complete and circular genome sequences of six lactobacillus isolates from horses.</title>
        <authorList>
            <person name="Hassan H.M."/>
        </authorList>
    </citation>
    <scope>NUCLEOTIDE SEQUENCE [LARGE SCALE GENOMIC DNA]</scope>
    <source>
        <strain evidence="5 6">1A</strain>
    </source>
</reference>
<dbReference type="Pfam" id="PF00359">
    <property type="entry name" value="PTS_EIIA_2"/>
    <property type="match status" value="1"/>
</dbReference>
<dbReference type="Gene3D" id="3.40.930.10">
    <property type="entry name" value="Mannitol-specific EII, Chain A"/>
    <property type="match status" value="1"/>
</dbReference>
<evidence type="ECO:0000313" key="6">
    <source>
        <dbReference type="Proteomes" id="UP000510886"/>
    </source>
</evidence>
<dbReference type="SUPFAM" id="SSF55804">
    <property type="entry name" value="Phoshotransferase/anion transport protein"/>
    <property type="match status" value="1"/>
</dbReference>
<evidence type="ECO:0000259" key="3">
    <source>
        <dbReference type="PROSITE" id="PS51099"/>
    </source>
</evidence>
<dbReference type="GO" id="GO:0009401">
    <property type="term" value="P:phosphoenolpyruvate-dependent sugar phosphotransferase system"/>
    <property type="evidence" value="ECO:0007669"/>
    <property type="project" value="InterPro"/>
</dbReference>
<dbReference type="Proteomes" id="UP000510886">
    <property type="component" value="Chromosome"/>
</dbReference>
<dbReference type="RefSeq" id="WP_180848780.1">
    <property type="nucleotide sequence ID" value="NZ_CP047418.1"/>
</dbReference>
<protein>
    <submittedName>
        <fullName evidence="5">PTS transporter subunit EIIA</fullName>
    </submittedName>
</protein>
<organism evidence="5 6">
    <name type="scientific">Ligilactobacillus saerimneri</name>
    <dbReference type="NCBI Taxonomy" id="228229"/>
    <lineage>
        <taxon>Bacteria</taxon>
        <taxon>Bacillati</taxon>
        <taxon>Bacillota</taxon>
        <taxon>Bacilli</taxon>
        <taxon>Lactobacillales</taxon>
        <taxon>Lactobacillaceae</taxon>
        <taxon>Ligilactobacillus</taxon>
    </lineage>
</organism>
<accession>A0A7H9ELP6</accession>
<dbReference type="SUPFAM" id="SSF63520">
    <property type="entry name" value="PTS-regulatory domain, PRD"/>
    <property type="match status" value="1"/>
</dbReference>
<dbReference type="KEGG" id="lsw:GTO87_08420"/>
<feature type="domain" description="PTS EIIB type-2" evidence="3">
    <location>
        <begin position="392"/>
        <end position="482"/>
    </location>
</feature>
<dbReference type="InterPro" id="IPR002178">
    <property type="entry name" value="PTS_EIIA_type-2_dom"/>
</dbReference>
<dbReference type="PROSITE" id="PS51099">
    <property type="entry name" value="PTS_EIIB_TYPE_2"/>
    <property type="match status" value="1"/>
</dbReference>
<feature type="domain" description="PTS EIIA type-2" evidence="2">
    <location>
        <begin position="489"/>
        <end position="628"/>
    </location>
</feature>
<dbReference type="GO" id="GO:0008982">
    <property type="term" value="F:protein-N(PI)-phosphohistidine-sugar phosphotransferase activity"/>
    <property type="evidence" value="ECO:0007669"/>
    <property type="project" value="InterPro"/>
</dbReference>
<dbReference type="InterPro" id="IPR016152">
    <property type="entry name" value="PTrfase/Anion_transptr"/>
</dbReference>
<name>A0A7H9ELP6_9LACO</name>
<dbReference type="InterPro" id="IPR036634">
    <property type="entry name" value="PRD_sf"/>
</dbReference>
<dbReference type="AlphaFoldDB" id="A0A7H9ELP6"/>
<dbReference type="InterPro" id="IPR013011">
    <property type="entry name" value="PTS_EIIB_2"/>
</dbReference>
<dbReference type="InterPro" id="IPR050661">
    <property type="entry name" value="BglG_antiterminators"/>
</dbReference>
<evidence type="ECO:0000259" key="2">
    <source>
        <dbReference type="PROSITE" id="PS51094"/>
    </source>
</evidence>
<dbReference type="PROSITE" id="PS51094">
    <property type="entry name" value="PTS_EIIA_TYPE_2"/>
    <property type="match status" value="1"/>
</dbReference>
<proteinExistence type="predicted"/>
<evidence type="ECO:0000259" key="4">
    <source>
        <dbReference type="PROSITE" id="PS51372"/>
    </source>
</evidence>
<dbReference type="GO" id="GO:0006355">
    <property type="term" value="P:regulation of DNA-templated transcription"/>
    <property type="evidence" value="ECO:0007669"/>
    <property type="project" value="InterPro"/>
</dbReference>
<dbReference type="PANTHER" id="PTHR30185">
    <property type="entry name" value="CRYPTIC BETA-GLUCOSIDE BGL OPERON ANTITERMINATOR"/>
    <property type="match status" value="1"/>
</dbReference>
<evidence type="ECO:0000313" key="5">
    <source>
        <dbReference type="EMBL" id="QLL78606.1"/>
    </source>
</evidence>